<dbReference type="Pfam" id="PF00440">
    <property type="entry name" value="TetR_N"/>
    <property type="match status" value="1"/>
</dbReference>
<protein>
    <submittedName>
        <fullName evidence="6">TetR/AcrR family transcriptional regulator</fullName>
    </submittedName>
</protein>
<keyword evidence="3" id="KW-0804">Transcription</keyword>
<proteinExistence type="predicted"/>
<reference evidence="7" key="1">
    <citation type="journal article" date="2019" name="Int. J. Syst. Evol. Microbiol.">
        <title>The Global Catalogue of Microorganisms (GCM) 10K type strain sequencing project: providing services to taxonomists for standard genome sequencing and annotation.</title>
        <authorList>
            <consortium name="The Broad Institute Genomics Platform"/>
            <consortium name="The Broad Institute Genome Sequencing Center for Infectious Disease"/>
            <person name="Wu L."/>
            <person name="Ma J."/>
        </authorList>
    </citation>
    <scope>NUCLEOTIDE SEQUENCE [LARGE SCALE GENOMIC DNA]</scope>
    <source>
        <strain evidence="7">JCM 17441</strain>
    </source>
</reference>
<evidence type="ECO:0000259" key="5">
    <source>
        <dbReference type="PROSITE" id="PS50977"/>
    </source>
</evidence>
<dbReference type="InterPro" id="IPR036271">
    <property type="entry name" value="Tet_transcr_reg_TetR-rel_C_sf"/>
</dbReference>
<evidence type="ECO:0000313" key="6">
    <source>
        <dbReference type="EMBL" id="GAA4253430.1"/>
    </source>
</evidence>
<dbReference type="RefSeq" id="WP_345130476.1">
    <property type="nucleotide sequence ID" value="NZ_BAABAT010000015.1"/>
</dbReference>
<dbReference type="EMBL" id="BAABAT010000015">
    <property type="protein sequence ID" value="GAA4253430.1"/>
    <property type="molecule type" value="Genomic_DNA"/>
</dbReference>
<gene>
    <name evidence="6" type="ORF">GCM10022255_054290</name>
</gene>
<dbReference type="InterPro" id="IPR009057">
    <property type="entry name" value="Homeodomain-like_sf"/>
</dbReference>
<evidence type="ECO:0000256" key="4">
    <source>
        <dbReference type="PROSITE-ProRule" id="PRU00335"/>
    </source>
</evidence>
<organism evidence="6 7">
    <name type="scientific">Dactylosporangium darangshiense</name>
    <dbReference type="NCBI Taxonomy" id="579108"/>
    <lineage>
        <taxon>Bacteria</taxon>
        <taxon>Bacillati</taxon>
        <taxon>Actinomycetota</taxon>
        <taxon>Actinomycetes</taxon>
        <taxon>Micromonosporales</taxon>
        <taxon>Micromonosporaceae</taxon>
        <taxon>Dactylosporangium</taxon>
    </lineage>
</organism>
<keyword evidence="2 4" id="KW-0238">DNA-binding</keyword>
<dbReference type="PRINTS" id="PR00455">
    <property type="entry name" value="HTHTETR"/>
</dbReference>
<dbReference type="SUPFAM" id="SSF46689">
    <property type="entry name" value="Homeodomain-like"/>
    <property type="match status" value="1"/>
</dbReference>
<name>A0ABP8DDL8_9ACTN</name>
<dbReference type="Gene3D" id="1.10.357.10">
    <property type="entry name" value="Tetracycline Repressor, domain 2"/>
    <property type="match status" value="1"/>
</dbReference>
<dbReference type="SUPFAM" id="SSF48498">
    <property type="entry name" value="Tetracyclin repressor-like, C-terminal domain"/>
    <property type="match status" value="1"/>
</dbReference>
<evidence type="ECO:0000313" key="7">
    <source>
        <dbReference type="Proteomes" id="UP001500620"/>
    </source>
</evidence>
<evidence type="ECO:0000256" key="3">
    <source>
        <dbReference type="ARBA" id="ARBA00023163"/>
    </source>
</evidence>
<dbReference type="PANTHER" id="PTHR30055:SF234">
    <property type="entry name" value="HTH-TYPE TRANSCRIPTIONAL REGULATOR BETI"/>
    <property type="match status" value="1"/>
</dbReference>
<dbReference type="InterPro" id="IPR050109">
    <property type="entry name" value="HTH-type_TetR-like_transc_reg"/>
</dbReference>
<feature type="DNA-binding region" description="H-T-H motif" evidence="4">
    <location>
        <begin position="38"/>
        <end position="57"/>
    </location>
</feature>
<dbReference type="InterPro" id="IPR001647">
    <property type="entry name" value="HTH_TetR"/>
</dbReference>
<keyword evidence="7" id="KW-1185">Reference proteome</keyword>
<accession>A0ABP8DDL8</accession>
<dbReference type="Proteomes" id="UP001500620">
    <property type="component" value="Unassembled WGS sequence"/>
</dbReference>
<evidence type="ECO:0000256" key="2">
    <source>
        <dbReference type="ARBA" id="ARBA00023125"/>
    </source>
</evidence>
<keyword evidence="1" id="KW-0805">Transcription regulation</keyword>
<dbReference type="PROSITE" id="PS50977">
    <property type="entry name" value="HTH_TETR_2"/>
    <property type="match status" value="1"/>
</dbReference>
<dbReference type="PANTHER" id="PTHR30055">
    <property type="entry name" value="HTH-TYPE TRANSCRIPTIONAL REGULATOR RUTR"/>
    <property type="match status" value="1"/>
</dbReference>
<sequence>MPTQPGVRRPQRADARRNFDALIAAARDAFAEHGSGASLEDIARRAGVGIGTLYRNFPTRQDLFDAVYLEEIEGLCRAAEDVAVLDPWDALATWLRRFVGYVATKRAIYEEINRDSPMIRAARDAIYAAADPLLTRAQQTGVARADLSSDDLLRLISGLTAGGYVDDAQRERVLAIALDGVRAR</sequence>
<evidence type="ECO:0000256" key="1">
    <source>
        <dbReference type="ARBA" id="ARBA00023015"/>
    </source>
</evidence>
<dbReference type="Pfam" id="PF21597">
    <property type="entry name" value="TetR_C_43"/>
    <property type="match status" value="1"/>
</dbReference>
<dbReference type="InterPro" id="IPR049445">
    <property type="entry name" value="TetR_SbtR-like_C"/>
</dbReference>
<feature type="domain" description="HTH tetR-type" evidence="5">
    <location>
        <begin position="16"/>
        <end position="75"/>
    </location>
</feature>
<comment type="caution">
    <text evidence="6">The sequence shown here is derived from an EMBL/GenBank/DDBJ whole genome shotgun (WGS) entry which is preliminary data.</text>
</comment>